<dbReference type="Proteomes" id="UP001582793">
    <property type="component" value="Unassembled WGS sequence"/>
</dbReference>
<accession>A0ABV5CT61</accession>
<keyword evidence="2" id="KW-0328">Glycosyltransferase</keyword>
<organism evidence="2 3">
    <name type="scientific">Polymorphospora lycopeni</name>
    <dbReference type="NCBI Taxonomy" id="3140240"/>
    <lineage>
        <taxon>Bacteria</taxon>
        <taxon>Bacillati</taxon>
        <taxon>Actinomycetota</taxon>
        <taxon>Actinomycetes</taxon>
        <taxon>Micromonosporales</taxon>
        <taxon>Micromonosporaceae</taxon>
        <taxon>Polymorphospora</taxon>
    </lineage>
</organism>
<dbReference type="EC" id="2.4.-.-" evidence="2"/>
<dbReference type="PANTHER" id="PTHR43685:SF3">
    <property type="entry name" value="SLR2126 PROTEIN"/>
    <property type="match status" value="1"/>
</dbReference>
<dbReference type="RefSeq" id="WP_375735093.1">
    <property type="nucleotide sequence ID" value="NZ_JBCGDC010000053.1"/>
</dbReference>
<dbReference type="InterPro" id="IPR050834">
    <property type="entry name" value="Glycosyltransf_2"/>
</dbReference>
<reference evidence="2 3" key="1">
    <citation type="submission" date="2024-04" db="EMBL/GenBank/DDBJ databases">
        <title>Polymorphospora sp. isolated from Baiyangdian Lake in Xiong'an New Area.</title>
        <authorList>
            <person name="Zhang X."/>
            <person name="Liu J."/>
        </authorList>
    </citation>
    <scope>NUCLEOTIDE SEQUENCE [LARGE SCALE GENOMIC DNA]</scope>
    <source>
        <strain evidence="2 3">2-325</strain>
    </source>
</reference>
<evidence type="ECO:0000259" key="1">
    <source>
        <dbReference type="Pfam" id="PF00535"/>
    </source>
</evidence>
<gene>
    <name evidence="2" type="ORF">AAFH96_19090</name>
</gene>
<dbReference type="Pfam" id="PF00535">
    <property type="entry name" value="Glycos_transf_2"/>
    <property type="match status" value="1"/>
</dbReference>
<feature type="domain" description="Glycosyltransferase 2-like" evidence="1">
    <location>
        <begin position="16"/>
        <end position="154"/>
    </location>
</feature>
<dbReference type="PROSITE" id="PS50096">
    <property type="entry name" value="IQ"/>
    <property type="match status" value="1"/>
</dbReference>
<evidence type="ECO:0000313" key="3">
    <source>
        <dbReference type="Proteomes" id="UP001582793"/>
    </source>
</evidence>
<dbReference type="GO" id="GO:0016757">
    <property type="term" value="F:glycosyltransferase activity"/>
    <property type="evidence" value="ECO:0007669"/>
    <property type="project" value="UniProtKB-KW"/>
</dbReference>
<dbReference type="Gene3D" id="3.90.550.10">
    <property type="entry name" value="Spore Coat Polysaccharide Biosynthesis Protein SpsA, Chain A"/>
    <property type="match status" value="1"/>
</dbReference>
<dbReference type="SUPFAM" id="SSF53448">
    <property type="entry name" value="Nucleotide-diphospho-sugar transferases"/>
    <property type="match status" value="1"/>
</dbReference>
<proteinExistence type="predicted"/>
<dbReference type="PANTHER" id="PTHR43685">
    <property type="entry name" value="GLYCOSYLTRANSFERASE"/>
    <property type="match status" value="1"/>
</dbReference>
<dbReference type="InterPro" id="IPR001173">
    <property type="entry name" value="Glyco_trans_2-like"/>
</dbReference>
<keyword evidence="2" id="KW-0808">Transferase</keyword>
<comment type="caution">
    <text evidence="2">The sequence shown here is derived from an EMBL/GenBank/DDBJ whole genome shotgun (WGS) entry which is preliminary data.</text>
</comment>
<sequence length="319" mass="35460">MAGVTGPAGARRTLGVVMPSYHRPDLLRRVVPAYLAQAPDELVVVLDGPQPPARAFLSTLDDPRLRVLELAENVGPARARERGAHAARTEIVLLTDDDIVPGDGLVDRHRAFHQGRRGCVLAGYVPIRPDGRRRGQVASRIYATDYERAMRRWERDPDAILGGLWGGNVSLERDLYLRAEAVRPQDRLRYFEDMDLGLRLRSLGARGFFDRAVTGVHLHDKPNRSIVDEARARGAAVRAMERRWTASPPLVHAEDESAVVTWLRRVVAASLRLPGLVSLVVVLLRGMLEAAGALRLWRVEDLSARLLRGVIEIQAYVRG</sequence>
<protein>
    <submittedName>
        <fullName evidence="2">Glycosyltransferase family 2 protein</fullName>
        <ecNumber evidence="2">2.4.-.-</ecNumber>
    </submittedName>
</protein>
<keyword evidence="3" id="KW-1185">Reference proteome</keyword>
<dbReference type="EMBL" id="JBCGDC010000053">
    <property type="protein sequence ID" value="MFB6395195.1"/>
    <property type="molecule type" value="Genomic_DNA"/>
</dbReference>
<dbReference type="InterPro" id="IPR029044">
    <property type="entry name" value="Nucleotide-diphossugar_trans"/>
</dbReference>
<evidence type="ECO:0000313" key="2">
    <source>
        <dbReference type="EMBL" id="MFB6395195.1"/>
    </source>
</evidence>
<name>A0ABV5CT61_9ACTN</name>